<dbReference type="Pfam" id="PF00496">
    <property type="entry name" value="SBP_bac_5"/>
    <property type="match status" value="1"/>
</dbReference>
<feature type="domain" description="Solute-binding protein family 5" evidence="6">
    <location>
        <begin position="106"/>
        <end position="451"/>
    </location>
</feature>
<evidence type="ECO:0000313" key="7">
    <source>
        <dbReference type="EMBL" id="MBB3064161.1"/>
    </source>
</evidence>
<keyword evidence="5" id="KW-1133">Transmembrane helix</keyword>
<reference evidence="7 8" key="1">
    <citation type="submission" date="2020-08" db="EMBL/GenBank/DDBJ databases">
        <title>Genomic Encyclopedia of Type Strains, Phase III (KMG-III): the genomes of soil and plant-associated and newly described type strains.</title>
        <authorList>
            <person name="Whitman W."/>
        </authorList>
    </citation>
    <scope>NUCLEOTIDE SEQUENCE [LARGE SCALE GENOMIC DNA]</scope>
    <source>
        <strain evidence="7 8">CECT 8803</strain>
    </source>
</reference>
<name>A0A839SMW1_9PROT</name>
<dbReference type="CDD" id="cd08503">
    <property type="entry name" value="PBP2_NikA_DppA_OppA_like_17"/>
    <property type="match status" value="1"/>
</dbReference>
<evidence type="ECO:0000313" key="8">
    <source>
        <dbReference type="Proteomes" id="UP000581135"/>
    </source>
</evidence>
<comment type="caution">
    <text evidence="7">The sequence shown here is derived from an EMBL/GenBank/DDBJ whole genome shotgun (WGS) entry which is preliminary data.</text>
</comment>
<dbReference type="Proteomes" id="UP000581135">
    <property type="component" value="Unassembled WGS sequence"/>
</dbReference>
<sequence length="541" mass="59196">MDDLNRLKDLLRSGRIARRDFLRQASALGVTTALGTALTAGLVTASGALPAHAATPRKGGHMRFGMGHGDTSDSLDPAHVNNGFTVVMHYTISNTLTEVDAAGRLLPKLAESWEASADASQWRFKLRSGLTFHDGRPVTPADVVAAINHHRGPDSTSTAKPIVEPITSVKAEGPLEVVVTLAAGDADFPFKLSSFNFPIYPANADGTLDWLSGNGCGPYKLKKFEPGIRADFERNPAYWQAGDRAHFDSCELLAIVDVTARQNALISGEVDAIDRIDLKTADRLAALSNVEVREVEGKTHYTFPMRTDTAPFDDINVRMALKHALDRQALLDTILYGHGTIGNDHPISPAYGFHASDIPQTDYDPDKAKHYLKQAGLSSLEINLSGADAAFAGAVDACVLYQEHAAKAGINIEVVREPSDGYWSNVWMQKPWSACYWYGTPTADGIFTQAYSAGAAWNDSYWNNPRFNELLVAARAELDNARRMEMYREMQLLVHSDGGVVIPLFANDVFAVSDKVGHGDLANNLEVDGRMFFERWWFNKS</sequence>
<dbReference type="PANTHER" id="PTHR30290">
    <property type="entry name" value="PERIPLASMIC BINDING COMPONENT OF ABC TRANSPORTER"/>
    <property type="match status" value="1"/>
</dbReference>
<dbReference type="GO" id="GO:0015833">
    <property type="term" value="P:peptide transport"/>
    <property type="evidence" value="ECO:0007669"/>
    <property type="project" value="TreeGrafter"/>
</dbReference>
<organism evidence="7 8">
    <name type="scientific">Limibacillus halophilus</name>
    <dbReference type="NCBI Taxonomy" id="1579333"/>
    <lineage>
        <taxon>Bacteria</taxon>
        <taxon>Pseudomonadati</taxon>
        <taxon>Pseudomonadota</taxon>
        <taxon>Alphaproteobacteria</taxon>
        <taxon>Rhodospirillales</taxon>
        <taxon>Rhodovibrionaceae</taxon>
        <taxon>Limibacillus</taxon>
    </lineage>
</organism>
<dbReference type="PIRSF" id="PIRSF002741">
    <property type="entry name" value="MppA"/>
    <property type="match status" value="1"/>
</dbReference>
<evidence type="ECO:0000256" key="1">
    <source>
        <dbReference type="ARBA" id="ARBA00004418"/>
    </source>
</evidence>
<evidence type="ECO:0000256" key="4">
    <source>
        <dbReference type="ARBA" id="ARBA00022729"/>
    </source>
</evidence>
<proteinExistence type="inferred from homology"/>
<gene>
    <name evidence="7" type="ORF">FHR98_000426</name>
</gene>
<dbReference type="InterPro" id="IPR030678">
    <property type="entry name" value="Peptide/Ni-bd"/>
</dbReference>
<dbReference type="EMBL" id="JACHXA010000001">
    <property type="protein sequence ID" value="MBB3064161.1"/>
    <property type="molecule type" value="Genomic_DNA"/>
</dbReference>
<dbReference type="InterPro" id="IPR000914">
    <property type="entry name" value="SBP_5_dom"/>
</dbReference>
<keyword evidence="5" id="KW-0472">Membrane</keyword>
<keyword evidence="4" id="KW-0732">Signal</keyword>
<evidence type="ECO:0000256" key="2">
    <source>
        <dbReference type="ARBA" id="ARBA00005695"/>
    </source>
</evidence>
<dbReference type="Gene3D" id="3.10.105.10">
    <property type="entry name" value="Dipeptide-binding Protein, Domain 3"/>
    <property type="match status" value="1"/>
</dbReference>
<protein>
    <submittedName>
        <fullName evidence="7">Peptide/nickel transport system substrate-binding protein</fullName>
    </submittedName>
</protein>
<dbReference type="RefSeq" id="WP_183414969.1">
    <property type="nucleotide sequence ID" value="NZ_JACHXA010000001.1"/>
</dbReference>
<dbReference type="InterPro" id="IPR006311">
    <property type="entry name" value="TAT_signal"/>
</dbReference>
<comment type="similarity">
    <text evidence="2">Belongs to the bacterial solute-binding protein 5 family.</text>
</comment>
<dbReference type="AlphaFoldDB" id="A0A839SMW1"/>
<evidence type="ECO:0000256" key="3">
    <source>
        <dbReference type="ARBA" id="ARBA00022448"/>
    </source>
</evidence>
<dbReference type="SUPFAM" id="SSF53850">
    <property type="entry name" value="Periplasmic binding protein-like II"/>
    <property type="match status" value="1"/>
</dbReference>
<dbReference type="PROSITE" id="PS51318">
    <property type="entry name" value="TAT"/>
    <property type="match status" value="1"/>
</dbReference>
<dbReference type="Gene3D" id="3.90.76.10">
    <property type="entry name" value="Dipeptide-binding Protein, Domain 1"/>
    <property type="match status" value="1"/>
</dbReference>
<accession>A0A839SMW1</accession>
<dbReference type="Gene3D" id="3.40.190.10">
    <property type="entry name" value="Periplasmic binding protein-like II"/>
    <property type="match status" value="1"/>
</dbReference>
<keyword evidence="8" id="KW-1185">Reference proteome</keyword>
<evidence type="ECO:0000256" key="5">
    <source>
        <dbReference type="SAM" id="Phobius"/>
    </source>
</evidence>
<dbReference type="GO" id="GO:0043190">
    <property type="term" value="C:ATP-binding cassette (ABC) transporter complex"/>
    <property type="evidence" value="ECO:0007669"/>
    <property type="project" value="InterPro"/>
</dbReference>
<keyword evidence="3" id="KW-0813">Transport</keyword>
<dbReference type="GO" id="GO:1904680">
    <property type="term" value="F:peptide transmembrane transporter activity"/>
    <property type="evidence" value="ECO:0007669"/>
    <property type="project" value="TreeGrafter"/>
</dbReference>
<feature type="transmembrane region" description="Helical" evidence="5">
    <location>
        <begin position="21"/>
        <end position="43"/>
    </location>
</feature>
<comment type="subcellular location">
    <subcellularLocation>
        <location evidence="1">Periplasm</location>
    </subcellularLocation>
</comment>
<dbReference type="PANTHER" id="PTHR30290:SF10">
    <property type="entry name" value="PERIPLASMIC OLIGOPEPTIDE-BINDING PROTEIN-RELATED"/>
    <property type="match status" value="1"/>
</dbReference>
<dbReference type="InterPro" id="IPR039424">
    <property type="entry name" value="SBP_5"/>
</dbReference>
<evidence type="ECO:0000259" key="6">
    <source>
        <dbReference type="Pfam" id="PF00496"/>
    </source>
</evidence>
<dbReference type="GO" id="GO:0030288">
    <property type="term" value="C:outer membrane-bounded periplasmic space"/>
    <property type="evidence" value="ECO:0007669"/>
    <property type="project" value="UniProtKB-ARBA"/>
</dbReference>
<keyword evidence="5" id="KW-0812">Transmembrane</keyword>